<feature type="compositionally biased region" description="Polar residues" evidence="1">
    <location>
        <begin position="168"/>
        <end position="185"/>
    </location>
</feature>
<feature type="compositionally biased region" description="Polar residues" evidence="1">
    <location>
        <begin position="263"/>
        <end position="272"/>
    </location>
</feature>
<accession>A0A7R9K8F0</accession>
<gene>
    <name evidence="3" type="ORF">TGEB3V08_LOCUS11036</name>
</gene>
<evidence type="ECO:0000256" key="2">
    <source>
        <dbReference type="SAM" id="SignalP"/>
    </source>
</evidence>
<dbReference type="AlphaFoldDB" id="A0A7R9K8F0"/>
<feature type="region of interest" description="Disordered" evidence="1">
    <location>
        <begin position="230"/>
        <end position="336"/>
    </location>
</feature>
<organism evidence="3">
    <name type="scientific">Timema genevievae</name>
    <name type="common">Walking stick</name>
    <dbReference type="NCBI Taxonomy" id="629358"/>
    <lineage>
        <taxon>Eukaryota</taxon>
        <taxon>Metazoa</taxon>
        <taxon>Ecdysozoa</taxon>
        <taxon>Arthropoda</taxon>
        <taxon>Hexapoda</taxon>
        <taxon>Insecta</taxon>
        <taxon>Pterygota</taxon>
        <taxon>Neoptera</taxon>
        <taxon>Polyneoptera</taxon>
        <taxon>Phasmatodea</taxon>
        <taxon>Timematodea</taxon>
        <taxon>Timematoidea</taxon>
        <taxon>Timematidae</taxon>
        <taxon>Timema</taxon>
    </lineage>
</organism>
<feature type="chain" id="PRO_5030565761" evidence="2">
    <location>
        <begin position="23"/>
        <end position="336"/>
    </location>
</feature>
<dbReference type="EMBL" id="OE847758">
    <property type="protein sequence ID" value="CAD7611645.1"/>
    <property type="molecule type" value="Genomic_DNA"/>
</dbReference>
<name>A0A7R9K8F0_TIMGE</name>
<feature type="signal peptide" evidence="2">
    <location>
        <begin position="1"/>
        <end position="22"/>
    </location>
</feature>
<feature type="compositionally biased region" description="Low complexity" evidence="1">
    <location>
        <begin position="57"/>
        <end position="87"/>
    </location>
</feature>
<feature type="compositionally biased region" description="Basic and acidic residues" evidence="1">
    <location>
        <begin position="88"/>
        <end position="102"/>
    </location>
</feature>
<keyword evidence="2" id="KW-0732">Signal</keyword>
<protein>
    <submittedName>
        <fullName evidence="3">Uncharacterized protein</fullName>
    </submittedName>
</protein>
<feature type="compositionally biased region" description="Polar residues" evidence="1">
    <location>
        <begin position="302"/>
        <end position="316"/>
    </location>
</feature>
<feature type="compositionally biased region" description="Basic and acidic residues" evidence="1">
    <location>
        <begin position="116"/>
        <end position="128"/>
    </location>
</feature>
<feature type="region of interest" description="Disordered" evidence="1">
    <location>
        <begin position="49"/>
        <end position="185"/>
    </location>
</feature>
<reference evidence="3" key="1">
    <citation type="submission" date="2020-11" db="EMBL/GenBank/DDBJ databases">
        <authorList>
            <person name="Tran Van P."/>
        </authorList>
    </citation>
    <scope>NUCLEOTIDE SEQUENCE</scope>
</reference>
<evidence type="ECO:0000313" key="3">
    <source>
        <dbReference type="EMBL" id="CAD7611645.1"/>
    </source>
</evidence>
<sequence length="336" mass="36361">MAEFRMVHTLVLVVCLAGLVATTPYISQESDESTEVGVRSTTLSAVLETEVNRSIRDSSTSSEDGKDSSSSPEDNDSTSSEYKNSSSSEDKDSSSSEYKDSSGDLATLVPATSEQSDGHSSRIRRDTSSKGSAPRKILPTIREEPPSRVARAEPNQEPGADKSRQHQRLQSSFIHTVQDPGNTKVSSHPLFTLYKIQSTPRGISGTVDLQLQQRPAAPWITDRHQLVWEDSHPQAQALSSRPAASPRPDHSPAVISGPETRKQQASSQSSLKTPPIHPVGRFARGVQESRTPQGPTPAQKPLSDSRSRSPGLSRQGPTDIGPGAQQFRPDSKVPHF</sequence>
<evidence type="ECO:0000256" key="1">
    <source>
        <dbReference type="SAM" id="MobiDB-lite"/>
    </source>
</evidence>
<proteinExistence type="predicted"/>